<evidence type="ECO:0000256" key="1">
    <source>
        <dbReference type="SAM" id="Phobius"/>
    </source>
</evidence>
<name>A0ABR9QG25_9BACI</name>
<keyword evidence="1" id="KW-1133">Transmembrane helix</keyword>
<evidence type="ECO:0000313" key="4">
    <source>
        <dbReference type="Proteomes" id="UP001516662"/>
    </source>
</evidence>
<accession>A0ABR9QG25</accession>
<keyword evidence="4" id="KW-1185">Reference proteome</keyword>
<keyword evidence="2" id="KW-0732">Signal</keyword>
<dbReference type="Proteomes" id="UP001516662">
    <property type="component" value="Unassembled WGS sequence"/>
</dbReference>
<comment type="caution">
    <text evidence="3">The sequence shown here is derived from an EMBL/GenBank/DDBJ whole genome shotgun (WGS) entry which is preliminary data.</text>
</comment>
<evidence type="ECO:0000256" key="2">
    <source>
        <dbReference type="SAM" id="SignalP"/>
    </source>
</evidence>
<keyword evidence="1" id="KW-0812">Transmembrane</keyword>
<evidence type="ECO:0000313" key="3">
    <source>
        <dbReference type="EMBL" id="MBE4907445.1"/>
    </source>
</evidence>
<reference evidence="3 4" key="1">
    <citation type="submission" date="2020-10" db="EMBL/GenBank/DDBJ databases">
        <title>Bacillus sp. HD4P25, an endophyte from a halophyte.</title>
        <authorList>
            <person name="Sun J.-Q."/>
        </authorList>
    </citation>
    <scope>NUCLEOTIDE SEQUENCE [LARGE SCALE GENOMIC DNA]</scope>
    <source>
        <strain evidence="3 4">YIM 93174</strain>
    </source>
</reference>
<feature type="transmembrane region" description="Helical" evidence="1">
    <location>
        <begin position="171"/>
        <end position="189"/>
    </location>
</feature>
<sequence length="199" mass="22759">MRKIIALLCLLFVLPVSTYAAPPPNEVEEKKQKSTLIVTAEVIDDLLLEDISTSKSHPSQTREMVLLVHEILKQPEDLNLHTNHKLNVQYHYIPSWNINQYVGPSRVDITKGDIIKIWLVKGENSQWRPTLSGSTIEHIRYVDKRNEPISEPSLHEFIRTTSTLWTKHQSMIVLAGIIILNILIVIGGLKLRSKQSKMQ</sequence>
<dbReference type="RefSeq" id="WP_193534924.1">
    <property type="nucleotide sequence ID" value="NZ_JADCLJ010000009.1"/>
</dbReference>
<gene>
    <name evidence="3" type="ORF">IMZ08_05125</name>
</gene>
<keyword evidence="1" id="KW-0472">Membrane</keyword>
<organism evidence="3 4">
    <name type="scientific">Litchfieldia luteola</name>
    <dbReference type="NCBI Taxonomy" id="682179"/>
    <lineage>
        <taxon>Bacteria</taxon>
        <taxon>Bacillati</taxon>
        <taxon>Bacillota</taxon>
        <taxon>Bacilli</taxon>
        <taxon>Bacillales</taxon>
        <taxon>Bacillaceae</taxon>
        <taxon>Litchfieldia</taxon>
    </lineage>
</organism>
<feature type="chain" id="PRO_5045676058" evidence="2">
    <location>
        <begin position="21"/>
        <end position="199"/>
    </location>
</feature>
<dbReference type="EMBL" id="JADCLJ010000009">
    <property type="protein sequence ID" value="MBE4907445.1"/>
    <property type="molecule type" value="Genomic_DNA"/>
</dbReference>
<protein>
    <submittedName>
        <fullName evidence="3">Uncharacterized protein</fullName>
    </submittedName>
</protein>
<proteinExistence type="predicted"/>
<feature type="signal peptide" evidence="2">
    <location>
        <begin position="1"/>
        <end position="20"/>
    </location>
</feature>